<feature type="non-terminal residue" evidence="2">
    <location>
        <position position="1"/>
    </location>
</feature>
<dbReference type="InterPro" id="IPR043127">
    <property type="entry name" value="Sec-1-like_dom3a"/>
</dbReference>
<dbReference type="EMBL" id="CAJOBI010337099">
    <property type="protein sequence ID" value="CAF5207455.1"/>
    <property type="molecule type" value="Genomic_DNA"/>
</dbReference>
<comment type="similarity">
    <text evidence="1">Belongs to the STXBP/unc-18/SEC1 family.</text>
</comment>
<evidence type="ECO:0000313" key="3">
    <source>
        <dbReference type="Proteomes" id="UP000676336"/>
    </source>
</evidence>
<dbReference type="Pfam" id="PF00995">
    <property type="entry name" value="Sec1"/>
    <property type="match status" value="1"/>
</dbReference>
<dbReference type="AlphaFoldDB" id="A0A8S3J055"/>
<proteinExistence type="inferred from homology"/>
<evidence type="ECO:0000256" key="1">
    <source>
        <dbReference type="ARBA" id="ARBA00009884"/>
    </source>
</evidence>
<dbReference type="GO" id="GO:0016192">
    <property type="term" value="P:vesicle-mediated transport"/>
    <property type="evidence" value="ECO:0007669"/>
    <property type="project" value="InterPro"/>
</dbReference>
<name>A0A8S3J055_9BILA</name>
<reference evidence="2" key="1">
    <citation type="submission" date="2021-02" db="EMBL/GenBank/DDBJ databases">
        <authorList>
            <person name="Nowell W R."/>
        </authorList>
    </citation>
    <scope>NUCLEOTIDE SEQUENCE</scope>
</reference>
<comment type="caution">
    <text evidence="2">The sequence shown here is derived from an EMBL/GenBank/DDBJ whole genome shotgun (WGS) entry which is preliminary data.</text>
</comment>
<dbReference type="InterPro" id="IPR001619">
    <property type="entry name" value="Sec1-like"/>
</dbReference>
<dbReference type="SUPFAM" id="SSF56815">
    <property type="entry name" value="Sec1/munc18-like (SM) proteins"/>
    <property type="match status" value="1"/>
</dbReference>
<dbReference type="Gene3D" id="3.90.830.10">
    <property type="entry name" value="Syntaxin Binding Protein 1, Chain A, domain 2"/>
    <property type="match status" value="1"/>
</dbReference>
<evidence type="ECO:0000313" key="2">
    <source>
        <dbReference type="EMBL" id="CAF5207455.1"/>
    </source>
</evidence>
<dbReference type="InterPro" id="IPR036045">
    <property type="entry name" value="Sec1-like_sf"/>
</dbReference>
<protein>
    <submittedName>
        <fullName evidence="2">Uncharacterized protein</fullName>
    </submittedName>
</protein>
<sequence length="174" mass="20325">SLDDQDLMPGMKQIQTVVLFDRSVDLITPFCSQMCYEGLLDEYFNIEAGRMKIPKTENADNSGKQFDHISLSTRDDMMIERIRAMHFTKVFQEIKAVLAQQNVLQNDFRDKMQDATIRDLKQLVHTDVKGHINAKKQLTRHLDLCTDIYEKKKTTDFKIQLEIEVDILHSQNFD</sequence>
<gene>
    <name evidence="2" type="ORF">SMN809_LOCUS77334</name>
</gene>
<feature type="non-terminal residue" evidence="2">
    <location>
        <position position="174"/>
    </location>
</feature>
<accession>A0A8S3J055</accession>
<dbReference type="PANTHER" id="PTHR11679">
    <property type="entry name" value="VESICLE PROTEIN SORTING-ASSOCIATED"/>
    <property type="match status" value="1"/>
</dbReference>
<dbReference type="Proteomes" id="UP000676336">
    <property type="component" value="Unassembled WGS sequence"/>
</dbReference>
<organism evidence="2 3">
    <name type="scientific">Rotaria magnacalcarata</name>
    <dbReference type="NCBI Taxonomy" id="392030"/>
    <lineage>
        <taxon>Eukaryota</taxon>
        <taxon>Metazoa</taxon>
        <taxon>Spiralia</taxon>
        <taxon>Gnathifera</taxon>
        <taxon>Rotifera</taxon>
        <taxon>Eurotatoria</taxon>
        <taxon>Bdelloidea</taxon>
        <taxon>Philodinida</taxon>
        <taxon>Philodinidae</taxon>
        <taxon>Rotaria</taxon>
    </lineage>
</organism>